<reference evidence="1" key="1">
    <citation type="submission" date="2014-09" db="EMBL/GenBank/DDBJ databases">
        <authorList>
            <person name="Magalhaes I.L.F."/>
            <person name="Oliveira U."/>
            <person name="Santos F.R."/>
            <person name="Vidigal T.H.D.A."/>
            <person name="Brescovit A.D."/>
            <person name="Santos A.J."/>
        </authorList>
    </citation>
    <scope>NUCLEOTIDE SEQUENCE</scope>
    <source>
        <tissue evidence="1">Shoot tissue taken approximately 20 cm above the soil surface</tissue>
    </source>
</reference>
<protein>
    <submittedName>
        <fullName evidence="1">Uncharacterized protein</fullName>
    </submittedName>
</protein>
<organism evidence="1">
    <name type="scientific">Arundo donax</name>
    <name type="common">Giant reed</name>
    <name type="synonym">Donax arundinaceus</name>
    <dbReference type="NCBI Taxonomy" id="35708"/>
    <lineage>
        <taxon>Eukaryota</taxon>
        <taxon>Viridiplantae</taxon>
        <taxon>Streptophyta</taxon>
        <taxon>Embryophyta</taxon>
        <taxon>Tracheophyta</taxon>
        <taxon>Spermatophyta</taxon>
        <taxon>Magnoliopsida</taxon>
        <taxon>Liliopsida</taxon>
        <taxon>Poales</taxon>
        <taxon>Poaceae</taxon>
        <taxon>PACMAD clade</taxon>
        <taxon>Arundinoideae</taxon>
        <taxon>Arundineae</taxon>
        <taxon>Arundo</taxon>
    </lineage>
</organism>
<sequence>MSIWRPNIHFPINRYAIWLAQHTRVISQENNKLTHTNDGDLYFQASLLSFSCHIYFQQRSKHDEQD</sequence>
<reference evidence="1" key="2">
    <citation type="journal article" date="2015" name="Data Brief">
        <title>Shoot transcriptome of the giant reed, Arundo donax.</title>
        <authorList>
            <person name="Barrero R.A."/>
            <person name="Guerrero F.D."/>
            <person name="Moolhuijzen P."/>
            <person name="Goolsby J.A."/>
            <person name="Tidwell J."/>
            <person name="Bellgard S.E."/>
            <person name="Bellgard M.I."/>
        </authorList>
    </citation>
    <scope>NUCLEOTIDE SEQUENCE</scope>
    <source>
        <tissue evidence="1">Shoot tissue taken approximately 20 cm above the soil surface</tissue>
    </source>
</reference>
<proteinExistence type="predicted"/>
<dbReference type="EMBL" id="GBRH01260701">
    <property type="protein sequence ID" value="JAD37194.1"/>
    <property type="molecule type" value="Transcribed_RNA"/>
</dbReference>
<name>A0A0A8ZCR5_ARUDO</name>
<evidence type="ECO:0000313" key="1">
    <source>
        <dbReference type="EMBL" id="JAD37194.1"/>
    </source>
</evidence>
<accession>A0A0A8ZCR5</accession>
<dbReference type="AlphaFoldDB" id="A0A0A8ZCR5"/>